<evidence type="ECO:0000256" key="4">
    <source>
        <dbReference type="ARBA" id="ARBA00022833"/>
    </source>
</evidence>
<dbReference type="AlphaFoldDB" id="A0A6A6N1X4"/>
<dbReference type="PANTHER" id="PTHR10634:SF104">
    <property type="entry name" value="ZINC FINGER A20 AND AN1 DOMAIN-CONTAINING STRESS-ASSOCIATED PROTEIN 2"/>
    <property type="match status" value="1"/>
</dbReference>
<feature type="compositionally biased region" description="Low complexity" evidence="6">
    <location>
        <begin position="232"/>
        <end position="264"/>
    </location>
</feature>
<dbReference type="SUPFAM" id="SSF57716">
    <property type="entry name" value="Glucocorticoid receptor-like (DNA-binding domain)"/>
    <property type="match status" value="2"/>
</dbReference>
<keyword evidence="3 5" id="KW-0863">Zinc-finger</keyword>
<feature type="compositionally biased region" description="Basic and acidic residues" evidence="6">
    <location>
        <begin position="374"/>
        <end position="385"/>
    </location>
</feature>
<evidence type="ECO:0000259" key="7">
    <source>
        <dbReference type="PROSITE" id="PS51036"/>
    </source>
</evidence>
<dbReference type="InterPro" id="IPR050652">
    <property type="entry name" value="AN1_A20_ZnFinger"/>
</dbReference>
<dbReference type="PROSITE" id="PS51039">
    <property type="entry name" value="ZF_AN1"/>
    <property type="match status" value="2"/>
</dbReference>
<dbReference type="FunFam" id="4.10.1110.10:FF:000001">
    <property type="entry name" value="Zinc finger AN1-type containing 6"/>
    <property type="match status" value="2"/>
</dbReference>
<gene>
    <name evidence="9" type="ORF">GH714_015635</name>
</gene>
<evidence type="ECO:0000313" key="9">
    <source>
        <dbReference type="EMBL" id="KAF2319417.1"/>
    </source>
</evidence>
<comment type="function">
    <text evidence="1">May be involved in environmental stress response.</text>
</comment>
<feature type="domain" description="AN1-type" evidence="8">
    <location>
        <begin position="292"/>
        <end position="340"/>
    </location>
</feature>
<evidence type="ECO:0000256" key="5">
    <source>
        <dbReference type="PROSITE-ProRule" id="PRU00449"/>
    </source>
</evidence>
<dbReference type="InterPro" id="IPR002653">
    <property type="entry name" value="Znf_A20"/>
</dbReference>
<dbReference type="SMART" id="SM00154">
    <property type="entry name" value="ZnF_AN1"/>
    <property type="match status" value="2"/>
</dbReference>
<dbReference type="Pfam" id="PF01754">
    <property type="entry name" value="zf-A20"/>
    <property type="match status" value="2"/>
</dbReference>
<feature type="domain" description="A20-type" evidence="7">
    <location>
        <begin position="196"/>
        <end position="230"/>
    </location>
</feature>
<dbReference type="PROSITE" id="PS51036">
    <property type="entry name" value="ZF_A20"/>
    <property type="match status" value="2"/>
</dbReference>
<dbReference type="Gene3D" id="4.10.1110.10">
    <property type="entry name" value="AN1-like Zinc finger"/>
    <property type="match status" value="2"/>
</dbReference>
<feature type="region of interest" description="Disordered" evidence="6">
    <location>
        <begin position="232"/>
        <end position="272"/>
    </location>
</feature>
<keyword evidence="4" id="KW-0862">Zinc</keyword>
<sequence length="393" mass="43518">MEHNETGCQVPPEAPKLCVNGCGFFGSAATMNMCSKCHKDFILKQEHAKLASSYPRFAENGSSSNTTVGAMDLQPSSAETPVTFRLSSSNSALNTDGDTMVKTGPNRCSTCRKRVGLTGFNCRCGNIFCSIHRYSDKHGCTYDYQTAFRDAIAKANPLSRLKSSIKSEIEIPACGRRIDPEMAQKTEKEETEFKVPETLALCVNNCGFTGNPATNNMCQKCFNATTSTSNSTTAAPATTASSALGVSSGSEISSKSPRSSTSRSPVRDPLPETCQKAEISIDREKSDVALARREVNRCSCSGCRKKVGLTGFRCRCGELFCWEHRYSDRHDCSYDYKAAGREAIARKTPWSRRRRSLEFDKERKKSNLNRKLPKFHDDRYSRSDHFSFSSTKR</sequence>
<organism evidence="9 10">
    <name type="scientific">Hevea brasiliensis</name>
    <name type="common">Para rubber tree</name>
    <name type="synonym">Siphonia brasiliensis</name>
    <dbReference type="NCBI Taxonomy" id="3981"/>
    <lineage>
        <taxon>Eukaryota</taxon>
        <taxon>Viridiplantae</taxon>
        <taxon>Streptophyta</taxon>
        <taxon>Embryophyta</taxon>
        <taxon>Tracheophyta</taxon>
        <taxon>Spermatophyta</taxon>
        <taxon>Magnoliopsida</taxon>
        <taxon>eudicotyledons</taxon>
        <taxon>Gunneridae</taxon>
        <taxon>Pentapetalae</taxon>
        <taxon>rosids</taxon>
        <taxon>fabids</taxon>
        <taxon>Malpighiales</taxon>
        <taxon>Euphorbiaceae</taxon>
        <taxon>Crotonoideae</taxon>
        <taxon>Micrandreae</taxon>
        <taxon>Hevea</taxon>
    </lineage>
</organism>
<reference evidence="9 10" key="1">
    <citation type="journal article" date="2020" name="Mol. Plant">
        <title>The Chromosome-Based Rubber Tree Genome Provides New Insights into Spurge Genome Evolution and Rubber Biosynthesis.</title>
        <authorList>
            <person name="Liu J."/>
            <person name="Shi C."/>
            <person name="Shi C.C."/>
            <person name="Li W."/>
            <person name="Zhang Q.J."/>
            <person name="Zhang Y."/>
            <person name="Li K."/>
            <person name="Lu H.F."/>
            <person name="Shi C."/>
            <person name="Zhu S.T."/>
            <person name="Xiao Z.Y."/>
            <person name="Nan H."/>
            <person name="Yue Y."/>
            <person name="Zhu X.G."/>
            <person name="Wu Y."/>
            <person name="Hong X.N."/>
            <person name="Fan G.Y."/>
            <person name="Tong Y."/>
            <person name="Zhang D."/>
            <person name="Mao C.L."/>
            <person name="Liu Y.L."/>
            <person name="Hao S.J."/>
            <person name="Liu W.Q."/>
            <person name="Lv M.Q."/>
            <person name="Zhang H.B."/>
            <person name="Liu Y."/>
            <person name="Hu-Tang G.R."/>
            <person name="Wang J.P."/>
            <person name="Wang J.H."/>
            <person name="Sun Y.H."/>
            <person name="Ni S.B."/>
            <person name="Chen W.B."/>
            <person name="Zhang X.C."/>
            <person name="Jiao Y.N."/>
            <person name="Eichler E.E."/>
            <person name="Li G.H."/>
            <person name="Liu X."/>
            <person name="Gao L.Z."/>
        </authorList>
    </citation>
    <scope>NUCLEOTIDE SEQUENCE [LARGE SCALE GENOMIC DNA]</scope>
    <source>
        <strain evidence="10">cv. GT1</strain>
        <tissue evidence="9">Leaf</tissue>
    </source>
</reference>
<evidence type="ECO:0000256" key="2">
    <source>
        <dbReference type="ARBA" id="ARBA00022723"/>
    </source>
</evidence>
<dbReference type="Pfam" id="PF01428">
    <property type="entry name" value="zf-AN1"/>
    <property type="match status" value="2"/>
</dbReference>
<accession>A0A6A6N1X4</accession>
<dbReference type="InterPro" id="IPR035896">
    <property type="entry name" value="AN1-like_Znf"/>
</dbReference>
<evidence type="ECO:0000259" key="8">
    <source>
        <dbReference type="PROSITE" id="PS51039"/>
    </source>
</evidence>
<dbReference type="EMBL" id="JAAGAX010000003">
    <property type="protein sequence ID" value="KAF2319417.1"/>
    <property type="molecule type" value="Genomic_DNA"/>
</dbReference>
<feature type="domain" description="A20-type" evidence="7">
    <location>
        <begin position="12"/>
        <end position="46"/>
    </location>
</feature>
<feature type="region of interest" description="Disordered" evidence="6">
    <location>
        <begin position="359"/>
        <end position="393"/>
    </location>
</feature>
<dbReference type="FunFam" id="1.20.5.4770:FF:000006">
    <property type="entry name" value="Zinc finger A20 and AN1 domain-containing stress-associated protein 1"/>
    <property type="match status" value="1"/>
</dbReference>
<dbReference type="InterPro" id="IPR000058">
    <property type="entry name" value="Znf_AN1"/>
</dbReference>
<proteinExistence type="predicted"/>
<name>A0A6A6N1X4_HEVBR</name>
<evidence type="ECO:0000256" key="1">
    <source>
        <dbReference type="ARBA" id="ARBA00003732"/>
    </source>
</evidence>
<evidence type="ECO:0000256" key="3">
    <source>
        <dbReference type="ARBA" id="ARBA00022771"/>
    </source>
</evidence>
<dbReference type="Proteomes" id="UP000467840">
    <property type="component" value="Chromosome 10"/>
</dbReference>
<evidence type="ECO:0000256" key="6">
    <source>
        <dbReference type="SAM" id="MobiDB-lite"/>
    </source>
</evidence>
<dbReference type="Gene3D" id="1.20.5.4770">
    <property type="match status" value="2"/>
</dbReference>
<dbReference type="SUPFAM" id="SSF118310">
    <property type="entry name" value="AN1-like Zinc finger"/>
    <property type="match status" value="2"/>
</dbReference>
<protein>
    <submittedName>
        <fullName evidence="9">Uncharacterized protein</fullName>
    </submittedName>
</protein>
<dbReference type="GO" id="GO:0003677">
    <property type="term" value="F:DNA binding"/>
    <property type="evidence" value="ECO:0007669"/>
    <property type="project" value="InterPro"/>
</dbReference>
<dbReference type="GO" id="GO:0008270">
    <property type="term" value="F:zinc ion binding"/>
    <property type="evidence" value="ECO:0007669"/>
    <property type="project" value="UniProtKB-KW"/>
</dbReference>
<dbReference type="PANTHER" id="PTHR10634">
    <property type="entry name" value="AN1-TYPE ZINC FINGER PROTEIN"/>
    <property type="match status" value="1"/>
</dbReference>
<keyword evidence="2" id="KW-0479">Metal-binding</keyword>
<dbReference type="SMART" id="SM00259">
    <property type="entry name" value="ZnF_A20"/>
    <property type="match status" value="2"/>
</dbReference>
<comment type="caution">
    <text evidence="9">The sequence shown here is derived from an EMBL/GenBank/DDBJ whole genome shotgun (WGS) entry which is preliminary data.</text>
</comment>
<evidence type="ECO:0000313" key="10">
    <source>
        <dbReference type="Proteomes" id="UP000467840"/>
    </source>
</evidence>
<feature type="domain" description="AN1-type" evidence="8">
    <location>
        <begin position="102"/>
        <end position="148"/>
    </location>
</feature>
<keyword evidence="10" id="KW-1185">Reference proteome</keyword>